<dbReference type="Proteomes" id="UP000008983">
    <property type="component" value="Unassembled WGS sequence"/>
</dbReference>
<keyword evidence="2" id="KW-1185">Reference proteome</keyword>
<proteinExistence type="predicted"/>
<sequence>MIKQPLYQIQVLIMQLIKMMKILKKKQAKLCQMNKLVYFMMQQVEEFFHLLFLNIQFLKEKWLYMANFLIQKFKIQTLLNLFLSKNIFKVFGLVDGLNKKAMSFQKVKQKNLLRTKLQEYLKQEFNKQFL</sequence>
<gene>
    <name evidence="1" type="ORF">IMG5_091390</name>
</gene>
<dbReference type="RefSeq" id="XP_004035720.1">
    <property type="nucleotide sequence ID" value="XM_004035672.1"/>
</dbReference>
<name>G0QRC0_ICHMU</name>
<dbReference type="GeneID" id="14908393"/>
<evidence type="ECO:0000313" key="1">
    <source>
        <dbReference type="EMBL" id="EGR32234.1"/>
    </source>
</evidence>
<dbReference type="EMBL" id="GL983746">
    <property type="protein sequence ID" value="EGR32234.1"/>
    <property type="molecule type" value="Genomic_DNA"/>
</dbReference>
<protein>
    <submittedName>
        <fullName evidence="1">Uncharacterized protein</fullName>
    </submittedName>
</protein>
<accession>G0QRC0</accession>
<reference evidence="1 2" key="1">
    <citation type="submission" date="2011-07" db="EMBL/GenBank/DDBJ databases">
        <authorList>
            <person name="Coyne R."/>
            <person name="Brami D."/>
            <person name="Johnson J."/>
            <person name="Hostetler J."/>
            <person name="Hannick L."/>
            <person name="Clark T."/>
            <person name="Cassidy-Hanley D."/>
            <person name="Inman J."/>
        </authorList>
    </citation>
    <scope>NUCLEOTIDE SEQUENCE [LARGE SCALE GENOMIC DNA]</scope>
    <source>
        <strain evidence="1 2">G5</strain>
    </source>
</reference>
<dbReference type="AlphaFoldDB" id="G0QRC0"/>
<dbReference type="InParanoid" id="G0QRC0"/>
<organism evidence="1 2">
    <name type="scientific">Ichthyophthirius multifiliis</name>
    <name type="common">White spot disease agent</name>
    <name type="synonym">Ich</name>
    <dbReference type="NCBI Taxonomy" id="5932"/>
    <lineage>
        <taxon>Eukaryota</taxon>
        <taxon>Sar</taxon>
        <taxon>Alveolata</taxon>
        <taxon>Ciliophora</taxon>
        <taxon>Intramacronucleata</taxon>
        <taxon>Oligohymenophorea</taxon>
        <taxon>Hymenostomatida</taxon>
        <taxon>Ophryoglenina</taxon>
        <taxon>Ichthyophthirius</taxon>
    </lineage>
</organism>
<evidence type="ECO:0000313" key="2">
    <source>
        <dbReference type="Proteomes" id="UP000008983"/>
    </source>
</evidence>